<dbReference type="AlphaFoldDB" id="A0A3L6LCS7"/>
<feature type="transmembrane region" description="Helical" evidence="10">
    <location>
        <begin position="428"/>
        <end position="446"/>
    </location>
</feature>
<reference evidence="11 12" key="1">
    <citation type="submission" date="2018-09" db="EMBL/GenBank/DDBJ databases">
        <title>whole genome sequence of T. equiperdum IVM-t1 strain.</title>
        <authorList>
            <person name="Suganuma K."/>
        </authorList>
    </citation>
    <scope>NUCLEOTIDE SEQUENCE [LARGE SCALE GENOMIC DNA]</scope>
    <source>
        <strain evidence="11 12">IVM-t1</strain>
    </source>
</reference>
<comment type="similarity">
    <text evidence="8">Belongs to the auxin efflux carrier (TC 2.A.69.2) family.</text>
</comment>
<dbReference type="EMBL" id="QSBY01000004">
    <property type="protein sequence ID" value="RHW73027.1"/>
    <property type="molecule type" value="Genomic_DNA"/>
</dbReference>
<protein>
    <submittedName>
        <fullName evidence="11">Transporter</fullName>
    </submittedName>
</protein>
<evidence type="ECO:0000256" key="4">
    <source>
        <dbReference type="ARBA" id="ARBA00022692"/>
    </source>
</evidence>
<keyword evidence="5 10" id="KW-1133">Transmembrane helix</keyword>
<dbReference type="Proteomes" id="UP000266743">
    <property type="component" value="Chromosome 4"/>
</dbReference>
<accession>A0A3L6LCS7</accession>
<keyword evidence="6 10" id="KW-0472">Membrane</keyword>
<feature type="transmembrane region" description="Helical" evidence="10">
    <location>
        <begin position="12"/>
        <end position="30"/>
    </location>
</feature>
<evidence type="ECO:0000256" key="6">
    <source>
        <dbReference type="ARBA" id="ARBA00023136"/>
    </source>
</evidence>
<comment type="subcellular location">
    <subcellularLocation>
        <location evidence="2">Endomembrane system</location>
    </subcellularLocation>
    <subcellularLocation>
        <location evidence="1">Membrane</location>
        <topology evidence="1">Multi-pass membrane protein</topology>
    </subcellularLocation>
</comment>
<evidence type="ECO:0000256" key="3">
    <source>
        <dbReference type="ARBA" id="ARBA00022448"/>
    </source>
</evidence>
<evidence type="ECO:0000256" key="8">
    <source>
        <dbReference type="ARBA" id="ARBA00025752"/>
    </source>
</evidence>
<feature type="region of interest" description="Disordered" evidence="9">
    <location>
        <begin position="273"/>
        <end position="310"/>
    </location>
</feature>
<evidence type="ECO:0000313" key="11">
    <source>
        <dbReference type="EMBL" id="RHW73027.1"/>
    </source>
</evidence>
<evidence type="ECO:0000256" key="2">
    <source>
        <dbReference type="ARBA" id="ARBA00004308"/>
    </source>
</evidence>
<feature type="transmembrane region" description="Helical" evidence="10">
    <location>
        <begin position="165"/>
        <end position="186"/>
    </location>
</feature>
<dbReference type="PANTHER" id="PTHR31651">
    <property type="match status" value="1"/>
</dbReference>
<evidence type="ECO:0000256" key="7">
    <source>
        <dbReference type="ARBA" id="ARBA00025100"/>
    </source>
</evidence>
<dbReference type="Pfam" id="PF03547">
    <property type="entry name" value="Mem_trans"/>
    <property type="match status" value="2"/>
</dbReference>
<evidence type="ECO:0000313" key="12">
    <source>
        <dbReference type="Proteomes" id="UP000266743"/>
    </source>
</evidence>
<proteinExistence type="inferred from homology"/>
<feature type="transmembrane region" description="Helical" evidence="10">
    <location>
        <begin position="552"/>
        <end position="579"/>
    </location>
</feature>
<evidence type="ECO:0000256" key="1">
    <source>
        <dbReference type="ARBA" id="ARBA00004141"/>
    </source>
</evidence>
<feature type="transmembrane region" description="Helical" evidence="10">
    <location>
        <begin position="66"/>
        <end position="91"/>
    </location>
</feature>
<dbReference type="GO" id="GO:0016020">
    <property type="term" value="C:membrane"/>
    <property type="evidence" value="ECO:0007669"/>
    <property type="project" value="UniProtKB-SubCell"/>
</dbReference>
<gene>
    <name evidence="11" type="ORF">DPX39_040062200</name>
</gene>
<feature type="transmembrane region" description="Helical" evidence="10">
    <location>
        <begin position="591"/>
        <end position="614"/>
    </location>
</feature>
<organism evidence="11 12">
    <name type="scientific">Trypanosoma brucei equiperdum</name>
    <dbReference type="NCBI Taxonomy" id="630700"/>
    <lineage>
        <taxon>Eukaryota</taxon>
        <taxon>Discoba</taxon>
        <taxon>Euglenozoa</taxon>
        <taxon>Kinetoplastea</taxon>
        <taxon>Metakinetoplastina</taxon>
        <taxon>Trypanosomatida</taxon>
        <taxon>Trypanosomatidae</taxon>
        <taxon>Trypanosoma</taxon>
    </lineage>
</organism>
<feature type="transmembrane region" description="Helical" evidence="10">
    <location>
        <begin position="206"/>
        <end position="225"/>
    </location>
</feature>
<sequence>MIADAVPAVTQVVFAICLCTGVSTFIPNLVETAKDMSVFVSHLLIPSLTFYNIATPLSVELLKKCSVLILFAALIVVLGVLIAQLASFFLFRVKNTGIPRDLQRSVHFKLLRRRGRRESDDGVSGKSTHILNIVVNGEREELPIEPRDVLERLEPPEEEYENEPFYCCAMTLALCVQNAVTIPLSLLQALAETLPWIDLEAGTAYIFMYSIVTICVVWGVGPVLVRRAKKTTDKRRIIRELMEQQRRLQNCHEATTQTEVSCTTSRLASPTFPMLSDPPANVDGPSGEARAGGPVHRSGVAPESSTSDRGAARYSIGEVNQSHDAARGPIVLLTTTPSTCQIFGCDLVETGQIRVISRSQFAREEAEANAGVSCLGSSMAWLKRTVVQLLRTPSFTSVILGVFVGIISPLKGLFVGGNLSPVMDILSALAKGSIPCSLFLLAANFMNPKATVPAPKPVRMRDAEQNTDFPLDDITVNRSFAETYYRERQDITFDIHASFTPAHLPQPGTGSAAGGRADFAPFATSTPATDPRKGFLTTLYDMFSLNGINKNFMFGVIVLRLIVMPAVGYGLVLAVLYISPSMLGGGSSQNVLLLVLLGQLASPSAINCNILFVAERYMPHVWAKMLFFQYVCCIVTLTGWYGLSIYIVR</sequence>
<evidence type="ECO:0000256" key="9">
    <source>
        <dbReference type="SAM" id="MobiDB-lite"/>
    </source>
</evidence>
<dbReference type="GO" id="GO:0055085">
    <property type="term" value="P:transmembrane transport"/>
    <property type="evidence" value="ECO:0007669"/>
    <property type="project" value="InterPro"/>
</dbReference>
<feature type="transmembrane region" description="Helical" evidence="10">
    <location>
        <begin position="37"/>
        <end position="54"/>
    </location>
</feature>
<keyword evidence="3" id="KW-0813">Transport</keyword>
<evidence type="ECO:0000256" key="10">
    <source>
        <dbReference type="SAM" id="Phobius"/>
    </source>
</evidence>
<name>A0A3L6LCS7_9TRYP</name>
<feature type="transmembrane region" description="Helical" evidence="10">
    <location>
        <begin position="626"/>
        <end position="648"/>
    </location>
</feature>
<dbReference type="PANTHER" id="PTHR31651:SF33">
    <property type="entry name" value="PROTEIN PIN-LIKES 1"/>
    <property type="match status" value="1"/>
</dbReference>
<feature type="transmembrane region" description="Helical" evidence="10">
    <location>
        <begin position="389"/>
        <end position="408"/>
    </location>
</feature>
<comment type="caution">
    <text evidence="11">The sequence shown here is derived from an EMBL/GenBank/DDBJ whole genome shotgun (WGS) entry which is preliminary data.</text>
</comment>
<comment type="function">
    <text evidence="7">Involved in cellular auxin homeostasis by regulating auxin metabolism. Regulates intracellular auxin accumulation at the endoplasmic reticulum and thus auxin availability for nuclear auxin signaling.</text>
</comment>
<dbReference type="InterPro" id="IPR045033">
    <property type="entry name" value="PILS1/3/4/5/7"/>
</dbReference>
<dbReference type="InterPro" id="IPR004776">
    <property type="entry name" value="Mem_transp_PIN-like"/>
</dbReference>
<evidence type="ECO:0000256" key="5">
    <source>
        <dbReference type="ARBA" id="ARBA00022989"/>
    </source>
</evidence>
<dbReference type="GO" id="GO:0012505">
    <property type="term" value="C:endomembrane system"/>
    <property type="evidence" value="ECO:0007669"/>
    <property type="project" value="UniProtKB-SubCell"/>
</dbReference>
<keyword evidence="4 10" id="KW-0812">Transmembrane</keyword>